<dbReference type="Proteomes" id="UP000000378">
    <property type="component" value="Chromosome"/>
</dbReference>
<proteinExistence type="predicted"/>
<accession>D7CKK0</accession>
<name>D7CKK0_SYNLT</name>
<dbReference type="OrthoDB" id="2628515at2"/>
<gene>
    <name evidence="2" type="ordered locus">Slip_0451</name>
</gene>
<dbReference type="Pfam" id="PF10047">
    <property type="entry name" value="DUF2281"/>
    <property type="match status" value="1"/>
</dbReference>
<reference evidence="3" key="1">
    <citation type="journal article" date="2010" name="Stand. Genomic Sci.">
        <title>Complete genome sequence of Syntrophothermus lipocalidus type strain (TGB-C1T).</title>
        <authorList>
            <consortium name="US DOE Joint Genome Institute (JGI-PGF)"/>
            <person name="Djao O."/>
            <person name="Zhang X."/>
            <person name="Lucas S."/>
            <person name="Lapidus A."/>
            <person name="Glavina Del Rio T."/>
            <person name="Nolan M."/>
            <person name="Tice H."/>
            <person name="Cheng J."/>
            <person name="Han C."/>
            <person name="Tapia R."/>
            <person name="Goodwin L."/>
            <person name="Pitluck S."/>
            <person name="Liolios K."/>
            <person name="Ivanova N."/>
            <person name="Mavromatis K."/>
            <person name="Mikhailova N."/>
            <person name="Ovchinnikova G."/>
            <person name="Pati A."/>
            <person name="Brambilla E."/>
            <person name="Chen A."/>
            <person name="Palaniappan K."/>
            <person name="Land M."/>
            <person name="Hauser L."/>
            <person name="Chang Y."/>
            <person name="Jeffries C."/>
            <person name="Rohde M."/>
            <person name="Sikorski J."/>
            <person name="Spring S."/>
            <person name="Goker M."/>
            <person name="Detter J."/>
            <person name="Woyke T."/>
            <person name="Bristow J."/>
            <person name="Eisen J."/>
            <person name="Markowitz V."/>
            <person name="Hugenholtz P."/>
            <person name="Kyrpides N."/>
            <person name="Klenk H."/>
        </authorList>
    </citation>
    <scope>NUCLEOTIDE SEQUENCE [LARGE SCALE GENOMIC DNA]</scope>
    <source>
        <strain evidence="3">DSM 12680 / TGB-C1</strain>
    </source>
</reference>
<evidence type="ECO:0000313" key="2">
    <source>
        <dbReference type="EMBL" id="ADI01235.1"/>
    </source>
</evidence>
<dbReference type="EMBL" id="CP002048">
    <property type="protein sequence ID" value="ADI01235.1"/>
    <property type="molecule type" value="Genomic_DNA"/>
</dbReference>
<sequence length="65" mass="7560">MNTCKKFLIKLIDEIPDNQVQEVIDFILLLKNKKDNQIFKDLTLASESSTGFWDNDIDDAVWNDV</sequence>
<reference evidence="2 3" key="2">
    <citation type="journal article" date="2010" name="Stand. Genomic Sci.">
        <title>Complete genome sequence of Syntrophothermus lipocalidus type strain (TGB-C1).</title>
        <authorList>
            <person name="Djao O.D."/>
            <person name="Zhang X."/>
            <person name="Lucas S."/>
            <person name="Lapidus A."/>
            <person name="Del Rio T.G."/>
            <person name="Nolan M."/>
            <person name="Tice H."/>
            <person name="Cheng J.F."/>
            <person name="Han C."/>
            <person name="Tapia R."/>
            <person name="Goodwin L."/>
            <person name="Pitluck S."/>
            <person name="Liolios K."/>
            <person name="Ivanova N."/>
            <person name="Mavromatis K."/>
            <person name="Mikhailova N."/>
            <person name="Ovchinnikova G."/>
            <person name="Pati A."/>
            <person name="Brambilla E."/>
            <person name="Chen A."/>
            <person name="Palaniappan K."/>
            <person name="Land M."/>
            <person name="Hauser L."/>
            <person name="Chang Y.J."/>
            <person name="Jeffries C.D."/>
            <person name="Rohde M."/>
            <person name="Sikorski J."/>
            <person name="Spring S."/>
            <person name="Goker M."/>
            <person name="Detter J.C."/>
            <person name="Woyke T."/>
            <person name="Bristow J."/>
            <person name="Eisen J.A."/>
            <person name="Markowitz V."/>
            <person name="Hugenholtz P."/>
            <person name="Kyrpides N.C."/>
            <person name="Klenk H.P."/>
        </authorList>
    </citation>
    <scope>NUCLEOTIDE SEQUENCE [LARGE SCALE GENOMIC DNA]</scope>
    <source>
        <strain evidence="3">DSM 12680 / TGB-C1</strain>
    </source>
</reference>
<dbReference type="KEGG" id="slp:Slip_0451"/>
<feature type="domain" description="DUF2281" evidence="1">
    <location>
        <begin position="8"/>
        <end position="44"/>
    </location>
</feature>
<protein>
    <recommendedName>
        <fullName evidence="1">DUF2281 domain-containing protein</fullName>
    </recommendedName>
</protein>
<dbReference type="InterPro" id="IPR018739">
    <property type="entry name" value="DUF2281"/>
</dbReference>
<dbReference type="AlphaFoldDB" id="D7CKK0"/>
<organism evidence="2 3">
    <name type="scientific">Syntrophothermus lipocalidus (strain DSM 12680 / TGB-C1)</name>
    <dbReference type="NCBI Taxonomy" id="643648"/>
    <lineage>
        <taxon>Bacteria</taxon>
        <taxon>Bacillati</taxon>
        <taxon>Bacillota</taxon>
        <taxon>Clostridia</taxon>
        <taxon>Eubacteriales</taxon>
        <taxon>Syntrophomonadaceae</taxon>
        <taxon>Syntrophothermus</taxon>
    </lineage>
</organism>
<dbReference type="eggNOG" id="ENOG50332P5">
    <property type="taxonomic scope" value="Bacteria"/>
</dbReference>
<dbReference type="HOGENOM" id="CLU_185992_1_0_9"/>
<dbReference type="STRING" id="643648.Slip_0451"/>
<evidence type="ECO:0000313" key="3">
    <source>
        <dbReference type="Proteomes" id="UP000000378"/>
    </source>
</evidence>
<evidence type="ECO:0000259" key="1">
    <source>
        <dbReference type="Pfam" id="PF10047"/>
    </source>
</evidence>
<keyword evidence="3" id="KW-1185">Reference proteome</keyword>